<dbReference type="AlphaFoldDB" id="A0A9P4SGA4"/>
<accession>A0A9P4SGA4</accession>
<keyword evidence="1" id="KW-0472">Membrane</keyword>
<reference evidence="2" key="1">
    <citation type="journal article" date="2020" name="Stud. Mycol.">
        <title>101 Dothideomycetes genomes: a test case for predicting lifestyles and emergence of pathogens.</title>
        <authorList>
            <person name="Haridas S."/>
            <person name="Albert R."/>
            <person name="Binder M."/>
            <person name="Bloem J."/>
            <person name="Labutti K."/>
            <person name="Salamov A."/>
            <person name="Andreopoulos B."/>
            <person name="Baker S."/>
            <person name="Barry K."/>
            <person name="Bills G."/>
            <person name="Bluhm B."/>
            <person name="Cannon C."/>
            <person name="Castanera R."/>
            <person name="Culley D."/>
            <person name="Daum C."/>
            <person name="Ezra D."/>
            <person name="Gonzalez J."/>
            <person name="Henrissat B."/>
            <person name="Kuo A."/>
            <person name="Liang C."/>
            <person name="Lipzen A."/>
            <person name="Lutzoni F."/>
            <person name="Magnuson J."/>
            <person name="Mondo S."/>
            <person name="Nolan M."/>
            <person name="Ohm R."/>
            <person name="Pangilinan J."/>
            <person name="Park H.-J."/>
            <person name="Ramirez L."/>
            <person name="Alfaro M."/>
            <person name="Sun H."/>
            <person name="Tritt A."/>
            <person name="Yoshinaga Y."/>
            <person name="Zwiers L.-H."/>
            <person name="Turgeon B."/>
            <person name="Goodwin S."/>
            <person name="Spatafora J."/>
            <person name="Crous P."/>
            <person name="Grigoriev I."/>
        </authorList>
    </citation>
    <scope>NUCLEOTIDE SEQUENCE</scope>
    <source>
        <strain evidence="2">CBS 101060</strain>
    </source>
</reference>
<dbReference type="Proteomes" id="UP000799429">
    <property type="component" value="Unassembled WGS sequence"/>
</dbReference>
<keyword evidence="1" id="KW-0812">Transmembrane</keyword>
<sequence>APFSGAIYIVNSDGTSWSSLYPAMCPVNAAISCNGIGHPNWCCPSTYACAISSNSLVGCCPNGSICQGNVNAAAISTVTVTQFITPTPTQVTVAQQPPPANGQYCSTLTARGPGLPTTALGECGTILVVNRAERLTGTVFWGFGVMAVGSGILIFHVAIARFMGG</sequence>
<comment type="caution">
    <text evidence="2">The sequence shown here is derived from an EMBL/GenBank/DDBJ whole genome shotgun (WGS) entry which is preliminary data.</text>
</comment>
<evidence type="ECO:0000313" key="2">
    <source>
        <dbReference type="EMBL" id="KAF2841854.1"/>
    </source>
</evidence>
<name>A0A9P4SGA4_9PEZI</name>
<dbReference type="PANTHER" id="PTHR39599">
    <property type="entry name" value="GPI-ANCHORED PROTEIN (EUROFUNG)-RELATED-RELATED"/>
    <property type="match status" value="1"/>
</dbReference>
<evidence type="ECO:0000313" key="3">
    <source>
        <dbReference type="Proteomes" id="UP000799429"/>
    </source>
</evidence>
<feature type="transmembrane region" description="Helical" evidence="1">
    <location>
        <begin position="139"/>
        <end position="159"/>
    </location>
</feature>
<feature type="non-terminal residue" evidence="2">
    <location>
        <position position="165"/>
    </location>
</feature>
<dbReference type="OrthoDB" id="2426396at2759"/>
<keyword evidence="3" id="KW-1185">Reference proteome</keyword>
<evidence type="ECO:0000256" key="1">
    <source>
        <dbReference type="SAM" id="Phobius"/>
    </source>
</evidence>
<proteinExistence type="predicted"/>
<organism evidence="2 3">
    <name type="scientific">Patellaria atrata CBS 101060</name>
    <dbReference type="NCBI Taxonomy" id="1346257"/>
    <lineage>
        <taxon>Eukaryota</taxon>
        <taxon>Fungi</taxon>
        <taxon>Dikarya</taxon>
        <taxon>Ascomycota</taxon>
        <taxon>Pezizomycotina</taxon>
        <taxon>Dothideomycetes</taxon>
        <taxon>Dothideomycetes incertae sedis</taxon>
        <taxon>Patellariales</taxon>
        <taxon>Patellariaceae</taxon>
        <taxon>Patellaria</taxon>
    </lineage>
</organism>
<keyword evidence="1" id="KW-1133">Transmembrane helix</keyword>
<protein>
    <submittedName>
        <fullName evidence="2">Uncharacterized protein</fullName>
    </submittedName>
</protein>
<dbReference type="EMBL" id="MU006090">
    <property type="protein sequence ID" value="KAF2841854.1"/>
    <property type="molecule type" value="Genomic_DNA"/>
</dbReference>
<feature type="non-terminal residue" evidence="2">
    <location>
        <position position="1"/>
    </location>
</feature>
<gene>
    <name evidence="2" type="ORF">M501DRAFT_917658</name>
</gene>
<dbReference type="PANTHER" id="PTHR39599:SF1">
    <property type="entry name" value="GPI-ANCHORED PROTEIN (EUROFUNG)"/>
    <property type="match status" value="1"/>
</dbReference>